<evidence type="ECO:0000313" key="2">
    <source>
        <dbReference type="EMBL" id="ELP84774.1"/>
    </source>
</evidence>
<keyword evidence="3" id="KW-1185">Reference proteome</keyword>
<accession>A0A0A1U1J1</accession>
<dbReference type="EMBL" id="KB207107">
    <property type="protein sequence ID" value="ELP84774.1"/>
    <property type="molecule type" value="Genomic_DNA"/>
</dbReference>
<dbReference type="RefSeq" id="XP_004184120.1">
    <property type="nucleotide sequence ID" value="XM_004184072.1"/>
</dbReference>
<feature type="transmembrane region" description="Helical" evidence="1">
    <location>
        <begin position="42"/>
        <end position="63"/>
    </location>
</feature>
<protein>
    <submittedName>
        <fullName evidence="2">Uncharacterized protein</fullName>
    </submittedName>
</protein>
<keyword evidence="1" id="KW-0472">Membrane</keyword>
<evidence type="ECO:0000313" key="3">
    <source>
        <dbReference type="Proteomes" id="UP000014680"/>
    </source>
</evidence>
<dbReference type="VEuPathDB" id="AmoebaDB:EIN_074930"/>
<sequence>MSVKKTLKKFLGILTLQKFGKHFCVAKNKKLLRNILNITSDFLCKFLSLLRLYLLLFSALLHLTTTFSFTSQSFCVEFSNKADVLKRHSRIFLKRKDAIDSVLHLLLYITPANQNHFQIFDKDHPIHISVTLKRYTVLMSIIHASLVFKIKQSEYDNVIYTVSIFLLFFNNTRHCEAQS</sequence>
<keyword evidence="1" id="KW-0812">Transmembrane</keyword>
<dbReference type="AlphaFoldDB" id="A0A0A1U1J1"/>
<dbReference type="KEGG" id="eiv:EIN_074930"/>
<gene>
    <name evidence="2" type="ORF">EIN_074930</name>
</gene>
<dbReference type="GeneID" id="14883757"/>
<evidence type="ECO:0000256" key="1">
    <source>
        <dbReference type="SAM" id="Phobius"/>
    </source>
</evidence>
<proteinExistence type="predicted"/>
<name>A0A0A1U1J1_ENTIV</name>
<dbReference type="Proteomes" id="UP000014680">
    <property type="component" value="Unassembled WGS sequence"/>
</dbReference>
<reference evidence="2 3" key="1">
    <citation type="submission" date="2012-10" db="EMBL/GenBank/DDBJ databases">
        <authorList>
            <person name="Zafar N."/>
            <person name="Inman J."/>
            <person name="Hall N."/>
            <person name="Lorenzi H."/>
            <person name="Caler E."/>
        </authorList>
    </citation>
    <scope>NUCLEOTIDE SEQUENCE [LARGE SCALE GENOMIC DNA]</scope>
    <source>
        <strain evidence="2 3">IP1</strain>
    </source>
</reference>
<organism evidence="2 3">
    <name type="scientific">Entamoeba invadens IP1</name>
    <dbReference type="NCBI Taxonomy" id="370355"/>
    <lineage>
        <taxon>Eukaryota</taxon>
        <taxon>Amoebozoa</taxon>
        <taxon>Evosea</taxon>
        <taxon>Archamoebae</taxon>
        <taxon>Mastigamoebida</taxon>
        <taxon>Entamoebidae</taxon>
        <taxon>Entamoeba</taxon>
    </lineage>
</organism>
<keyword evidence="1" id="KW-1133">Transmembrane helix</keyword>